<name>I7G323_MYCS2</name>
<keyword evidence="17" id="KW-0002">3D-structure</keyword>
<dbReference type="CDD" id="cd16913">
    <property type="entry name" value="YkuD_like"/>
    <property type="match status" value="1"/>
</dbReference>
<keyword evidence="8" id="KW-0564">Palmitate</keyword>
<sequence length="290" mass="30445">MQPSPRRAGAAGSRVARCLPGMVVSTTYTGRMLNSLGRGSRSGRGSVWKLFAAVGLAVAATAVPVNVASAAVSTPVEVAQVEPAAGAVVGVAHPVTVRFAEPVTDRRSAERSLRIASTDTSAGRFRWPEAAVMEWTPDEFWPAHSTISLSVGGVKTSFNTGAEVLGVADIDAHTFTVSVDGEVLRKMPASMGKPKFPTPRGTFTALAKEPVVVMDSRTIGIPLSDPEGYKLTVNHAVRVTWGGVYVHSAPWSVGSQGYANVSHGCINLSPDNAAWYYDMVSVGDPIIVQA</sequence>
<dbReference type="Pfam" id="PF17964">
    <property type="entry name" value="Big_10"/>
    <property type="match status" value="1"/>
</dbReference>
<keyword evidence="4" id="KW-0732">Signal</keyword>
<dbReference type="PATRIC" id="fig|246196.56.peg.3537"/>
<accession>I7G323</accession>
<comment type="pathway">
    <text evidence="1 13">Cell wall biogenesis; peptidoglycan biosynthesis.</text>
</comment>
<dbReference type="InterPro" id="IPR050979">
    <property type="entry name" value="LD-transpeptidase"/>
</dbReference>
<keyword evidence="6 13" id="KW-0573">Peptidoglycan synthesis</keyword>
<dbReference type="EMBL" id="CP001663">
    <property type="protein sequence ID" value="AFP39912.1"/>
    <property type="molecule type" value="Genomic_DNA"/>
</dbReference>
<dbReference type="PANTHER" id="PTHR30582">
    <property type="entry name" value="L,D-TRANSPEPTIDASE"/>
    <property type="match status" value="1"/>
</dbReference>
<keyword evidence="9" id="KW-0449">Lipoprotein</keyword>
<evidence type="ECO:0000256" key="1">
    <source>
        <dbReference type="ARBA" id="ARBA00004752"/>
    </source>
</evidence>
<evidence type="ECO:0000313" key="16">
    <source>
        <dbReference type="Proteomes" id="UP000006158"/>
    </source>
</evidence>
<dbReference type="PDB" id="4XVO">
    <property type="method" value="X-ray"/>
    <property type="resolution" value="2.60 A"/>
    <property type="chains" value="A/B/C=71-290"/>
</dbReference>
<evidence type="ECO:0000259" key="14">
    <source>
        <dbReference type="PROSITE" id="PS52029"/>
    </source>
</evidence>
<reference evidence="15 16" key="1">
    <citation type="journal article" date="2007" name="Genome Biol.">
        <title>Interrupted coding sequences in Mycobacterium smegmatis: authentic mutations or sequencing errors?</title>
        <authorList>
            <person name="Deshayes C."/>
            <person name="Perrodou E."/>
            <person name="Gallien S."/>
            <person name="Euphrasie D."/>
            <person name="Schaeffer C."/>
            <person name="Van-Dorsselaer A."/>
            <person name="Poch O."/>
            <person name="Lecompte O."/>
            <person name="Reyrat J.M."/>
        </authorList>
    </citation>
    <scope>NUCLEOTIDE SEQUENCE [LARGE SCALE GENOMIC DNA]</scope>
    <source>
        <strain evidence="16">ATCC 700084 / mc(2)155</strain>
    </source>
</reference>
<dbReference type="PROSITE" id="PS52029">
    <property type="entry name" value="LD_TPASE"/>
    <property type="match status" value="1"/>
</dbReference>
<dbReference type="InterPro" id="IPR041280">
    <property type="entry name" value="Big_10"/>
</dbReference>
<dbReference type="GO" id="GO:0016746">
    <property type="term" value="F:acyltransferase activity"/>
    <property type="evidence" value="ECO:0007669"/>
    <property type="project" value="UniProtKB-KW"/>
</dbReference>
<protein>
    <submittedName>
        <fullName evidence="15">ErfK/YbiS/YcfS/YnhG family protein</fullName>
    </submittedName>
</protein>
<dbReference type="GO" id="GO:0071555">
    <property type="term" value="P:cell wall organization"/>
    <property type="evidence" value="ECO:0007669"/>
    <property type="project" value="UniProtKB-UniRule"/>
</dbReference>
<evidence type="ECO:0000256" key="10">
    <source>
        <dbReference type="ARBA" id="ARBA00023315"/>
    </source>
</evidence>
<dbReference type="GO" id="GO:0005576">
    <property type="term" value="C:extracellular region"/>
    <property type="evidence" value="ECO:0007669"/>
    <property type="project" value="TreeGrafter"/>
</dbReference>
<proteinExistence type="evidence at protein level"/>
<dbReference type="GO" id="GO:0008360">
    <property type="term" value="P:regulation of cell shape"/>
    <property type="evidence" value="ECO:0007669"/>
    <property type="project" value="UniProtKB-UniRule"/>
</dbReference>
<dbReference type="GO" id="GO:0018104">
    <property type="term" value="P:peptidoglycan-protein cross-linking"/>
    <property type="evidence" value="ECO:0007669"/>
    <property type="project" value="TreeGrafter"/>
</dbReference>
<evidence type="ECO:0000313" key="15">
    <source>
        <dbReference type="EMBL" id="AFP39912.1"/>
    </source>
</evidence>
<evidence type="ECO:0000256" key="6">
    <source>
        <dbReference type="ARBA" id="ARBA00022984"/>
    </source>
</evidence>
<keyword evidence="2" id="KW-1003">Cell membrane</keyword>
<keyword evidence="7" id="KW-0472">Membrane</keyword>
<evidence type="ECO:0000256" key="8">
    <source>
        <dbReference type="ARBA" id="ARBA00023139"/>
    </source>
</evidence>
<keyword evidence="3" id="KW-0808">Transferase</keyword>
<dbReference type="UniPathway" id="UPA00219"/>
<dbReference type="AlphaFoldDB" id="I7G323"/>
<feature type="active site" description="Proton donor/acceptor" evidence="13">
    <location>
        <position position="247"/>
    </location>
</feature>
<keyword evidence="10" id="KW-0012">Acyltransferase</keyword>
<reference evidence="15 16" key="2">
    <citation type="journal article" date="2009" name="Genome Res.">
        <title>Ortho-proteogenomics: multiple proteomes investigation through orthology and a new MS-based protocol.</title>
        <authorList>
            <person name="Gallien S."/>
            <person name="Perrodou E."/>
            <person name="Carapito C."/>
            <person name="Deshayes C."/>
            <person name="Reyrat J.M."/>
            <person name="Van Dorsselaer A."/>
            <person name="Poch O."/>
            <person name="Schaeffer C."/>
            <person name="Lecompte O."/>
        </authorList>
    </citation>
    <scope>NUCLEOTIDE SEQUENCE [LARGE SCALE GENOMIC DNA]</scope>
    <source>
        <strain evidence="16">ATCC 700084 / mc(2)155</strain>
    </source>
</reference>
<feature type="active site" description="Nucleophile" evidence="13">
    <location>
        <position position="265"/>
    </location>
</feature>
<evidence type="ECO:0000256" key="9">
    <source>
        <dbReference type="ARBA" id="ARBA00023288"/>
    </source>
</evidence>
<dbReference type="PANTHER" id="PTHR30582:SF2">
    <property type="entry name" value="L,D-TRANSPEPTIDASE YCIB-RELATED"/>
    <property type="match status" value="1"/>
</dbReference>
<dbReference type="PDBsum" id="4XVO"/>
<evidence type="ECO:0000256" key="2">
    <source>
        <dbReference type="ARBA" id="ARBA00022475"/>
    </source>
</evidence>
<evidence type="ECO:0007829" key="17">
    <source>
        <dbReference type="PDB" id="4XVO"/>
    </source>
</evidence>
<gene>
    <name evidence="15" type="ordered locus">MSMEI_3449</name>
</gene>
<dbReference type="Pfam" id="PF03734">
    <property type="entry name" value="YkuD"/>
    <property type="match status" value="1"/>
</dbReference>
<dbReference type="CDD" id="cd13431">
    <property type="entry name" value="LDT_IgD_like_1"/>
    <property type="match status" value="1"/>
</dbReference>
<dbReference type="EvolutionaryTrace" id="I7G323"/>
<dbReference type="InterPro" id="IPR005490">
    <property type="entry name" value="LD_TPept_cat_dom"/>
</dbReference>
<dbReference type="Gene3D" id="2.60.40.3710">
    <property type="match status" value="1"/>
</dbReference>
<dbReference type="Proteomes" id="UP000006158">
    <property type="component" value="Chromosome"/>
</dbReference>
<keyword evidence="5 13" id="KW-0133">Cell shape</keyword>
<organism evidence="15 16">
    <name type="scientific">Mycolicibacterium smegmatis (strain ATCC 700084 / mc(2)155)</name>
    <name type="common">Mycobacterium smegmatis</name>
    <dbReference type="NCBI Taxonomy" id="246196"/>
    <lineage>
        <taxon>Bacteria</taxon>
        <taxon>Bacillati</taxon>
        <taxon>Actinomycetota</taxon>
        <taxon>Actinomycetes</taxon>
        <taxon>Mycobacteriales</taxon>
        <taxon>Mycobacteriaceae</taxon>
        <taxon>Mycolicibacterium</taxon>
    </lineage>
</organism>
<evidence type="ECO:0000256" key="7">
    <source>
        <dbReference type="ARBA" id="ARBA00023136"/>
    </source>
</evidence>
<dbReference type="SUPFAM" id="SSF141523">
    <property type="entry name" value="L,D-transpeptidase catalytic domain-like"/>
    <property type="match status" value="1"/>
</dbReference>
<comment type="pathway">
    <text evidence="12">Glycan biosynthesis.</text>
</comment>
<evidence type="ECO:0000256" key="13">
    <source>
        <dbReference type="PROSITE-ProRule" id="PRU01373"/>
    </source>
</evidence>
<keyword evidence="11 13" id="KW-0961">Cell wall biogenesis/degradation</keyword>
<evidence type="ECO:0000256" key="11">
    <source>
        <dbReference type="ARBA" id="ARBA00023316"/>
    </source>
</evidence>
<reference evidence="17" key="3">
    <citation type="submission" date="2015-01" db="PDB data bank">
        <title>L,D-transpeptidase from Mycobacterium smegmatis.</title>
        <authorList>
            <consortium name="Midwest Center for Structural Genomics (MCSG)"/>
            <person name="Osipiuk J."/>
            <person name="Wu R."/>
            <person name="Endres M."/>
            <person name="Joachimiak A."/>
        </authorList>
    </citation>
    <scope>X-RAY CRYSTALLOGRAPHY (2.60 ANGSTROMS) OF 71-290</scope>
</reference>
<dbReference type="GO" id="GO:0071972">
    <property type="term" value="F:peptidoglycan L,D-transpeptidase activity"/>
    <property type="evidence" value="ECO:0007669"/>
    <property type="project" value="TreeGrafter"/>
</dbReference>
<feature type="domain" description="L,D-TPase catalytic" evidence="14">
    <location>
        <begin position="164"/>
        <end position="289"/>
    </location>
</feature>
<evidence type="ECO:0000256" key="5">
    <source>
        <dbReference type="ARBA" id="ARBA00022960"/>
    </source>
</evidence>
<evidence type="ECO:0000256" key="3">
    <source>
        <dbReference type="ARBA" id="ARBA00022679"/>
    </source>
</evidence>
<dbReference type="Gene3D" id="2.40.440.10">
    <property type="entry name" value="L,D-transpeptidase catalytic domain-like"/>
    <property type="match status" value="1"/>
</dbReference>
<dbReference type="InterPro" id="IPR038063">
    <property type="entry name" value="Transpep_catalytic_dom"/>
</dbReference>
<dbReference type="FunFam" id="2.40.440.10:FF:000005">
    <property type="entry name" value="L,D-transpeptidase 2"/>
    <property type="match status" value="1"/>
</dbReference>
<dbReference type="SMR" id="I7G323"/>
<evidence type="ECO:0000256" key="12">
    <source>
        <dbReference type="ARBA" id="ARBA00060592"/>
    </source>
</evidence>
<evidence type="ECO:0000256" key="4">
    <source>
        <dbReference type="ARBA" id="ARBA00022729"/>
    </source>
</evidence>
<dbReference type="KEGG" id="msg:MSMEI_3449"/>